<evidence type="ECO:0000256" key="8">
    <source>
        <dbReference type="SAM" id="Phobius"/>
    </source>
</evidence>
<evidence type="ECO:0000256" key="6">
    <source>
        <dbReference type="ARBA" id="ARBA00023136"/>
    </source>
</evidence>
<evidence type="ECO:0000313" key="10">
    <source>
        <dbReference type="Proteomes" id="UP000034037"/>
    </source>
</evidence>
<keyword evidence="5 8" id="KW-1133">Transmembrane helix</keyword>
<keyword evidence="6 8" id="KW-0472">Membrane</keyword>
<organism evidence="9 10">
    <name type="scientific">[Brevibacterium] flavum</name>
    <dbReference type="NCBI Taxonomy" id="92706"/>
    <lineage>
        <taxon>Bacteria</taxon>
        <taxon>Bacillati</taxon>
        <taxon>Actinomycetota</taxon>
        <taxon>Actinomycetes</taxon>
        <taxon>Mycobacteriales</taxon>
        <taxon>Corynebacteriaceae</taxon>
        <taxon>Corynebacterium</taxon>
    </lineage>
</organism>
<feature type="transmembrane region" description="Helical" evidence="8">
    <location>
        <begin position="349"/>
        <end position="367"/>
    </location>
</feature>
<evidence type="ECO:0000256" key="4">
    <source>
        <dbReference type="ARBA" id="ARBA00022692"/>
    </source>
</evidence>
<proteinExistence type="inferred from homology"/>
<accession>A0A0F6WR65</accession>
<dbReference type="InterPro" id="IPR018584">
    <property type="entry name" value="GT87"/>
</dbReference>
<keyword evidence="3" id="KW-0808">Transferase</keyword>
<comment type="subcellular location">
    <subcellularLocation>
        <location evidence="1">Cell membrane</location>
        <topology evidence="1">Multi-pass membrane protein</topology>
    </subcellularLocation>
</comment>
<dbReference type="RefSeq" id="WP_003860338.1">
    <property type="nucleotide sequence ID" value="NZ_CP011309.1"/>
</dbReference>
<feature type="transmembrane region" description="Helical" evidence="8">
    <location>
        <begin position="12"/>
        <end position="31"/>
    </location>
</feature>
<evidence type="ECO:0000256" key="3">
    <source>
        <dbReference type="ARBA" id="ARBA00022679"/>
    </source>
</evidence>
<evidence type="ECO:0000256" key="2">
    <source>
        <dbReference type="ARBA" id="ARBA00022475"/>
    </source>
</evidence>
<protein>
    <recommendedName>
        <fullName evidence="11">Glycosyltransferase</fullName>
    </recommendedName>
</protein>
<evidence type="ECO:0008006" key="11">
    <source>
        <dbReference type="Google" id="ProtNLM"/>
    </source>
</evidence>
<feature type="transmembrane region" description="Helical" evidence="8">
    <location>
        <begin position="311"/>
        <end position="329"/>
    </location>
</feature>
<keyword evidence="10" id="KW-1185">Reference proteome</keyword>
<dbReference type="Proteomes" id="UP000034037">
    <property type="component" value="Chromosome"/>
</dbReference>
<evidence type="ECO:0000256" key="5">
    <source>
        <dbReference type="ARBA" id="ARBA00022989"/>
    </source>
</evidence>
<feature type="transmembrane region" description="Helical" evidence="8">
    <location>
        <begin position="103"/>
        <end position="124"/>
    </location>
</feature>
<dbReference type="HOGENOM" id="CLU_034641_3_0_11"/>
<reference evidence="9 10" key="1">
    <citation type="submission" date="2015-04" db="EMBL/GenBank/DDBJ databases">
        <title>Complete Genome Sequence of Brevibacterium flavum ATCC 15168.</title>
        <authorList>
            <person name="Ahn J."/>
            <person name="Park G."/>
            <person name="Jeon W."/>
            <person name="Jang Y."/>
            <person name="Jang M."/>
            <person name="Lee H."/>
            <person name="Lee H."/>
        </authorList>
    </citation>
    <scope>NUCLEOTIDE SEQUENCE [LARGE SCALE GENOMIC DNA]</scope>
    <source>
        <strain evidence="9 10">ATCC 15168</strain>
    </source>
</reference>
<dbReference type="AlphaFoldDB" id="A0A0F6WR65"/>
<dbReference type="PATRIC" id="fig|92706.3.peg.2211"/>
<evidence type="ECO:0000256" key="1">
    <source>
        <dbReference type="ARBA" id="ARBA00004651"/>
    </source>
</evidence>
<keyword evidence="2" id="KW-1003">Cell membrane</keyword>
<feature type="transmembrane region" description="Helical" evidence="8">
    <location>
        <begin position="379"/>
        <end position="399"/>
    </location>
</feature>
<evidence type="ECO:0000313" key="9">
    <source>
        <dbReference type="EMBL" id="AKF27961.1"/>
    </source>
</evidence>
<sequence>MVPSLQQWRKPALILAILTVLGVLLTHWFAWPLTWPLGLRLPVDVEVYWQGAREFWLADDLYDIRYDTTFDNLPFTYPPFGALVFTPLWWIHDLFGLLVTERVFALITLLTTYAVAVFLLRLAGVRDRVWEFVAFAALLVSAPVYFTLNIGQINVVLMALTLFDVTLPRSTRHSGVLKYVPLGVLTGIAAAIKLTPLVFGLYFLILWVVTKSPRGLFGMIGGFLGSSGLAVIFRPSISIQYFTDVLFTAERIGDLHFARNVSIRAVLERLPELGPTASIMWLVAVALVIIAVAVAAYRILRTDLSAHNRLLAVSLVSLVALLCSPVSWYHHWVWLGPLIVALWLTQHRWLALWGAFAVTFGSFHNFLPSENNVELTWPWWMHVLAAHYLIFSAVVTAVFSCGKMPQKQSFPTNRSGVSHLHDLRLKLCLNTNGVFMFKKRTPGFDEPPDSTCCRV</sequence>
<feature type="transmembrane region" description="Helical" evidence="8">
    <location>
        <begin position="179"/>
        <end position="209"/>
    </location>
</feature>
<feature type="transmembrane region" description="Helical" evidence="8">
    <location>
        <begin position="279"/>
        <end position="299"/>
    </location>
</feature>
<dbReference type="Pfam" id="PF09594">
    <property type="entry name" value="GT87"/>
    <property type="match status" value="1"/>
</dbReference>
<name>A0A0F6WR65_9CORY</name>
<feature type="transmembrane region" description="Helical" evidence="8">
    <location>
        <begin position="215"/>
        <end position="233"/>
    </location>
</feature>
<comment type="similarity">
    <text evidence="7">Belongs to the glycosyltransferase 87 family.</text>
</comment>
<dbReference type="GO" id="GO:0005886">
    <property type="term" value="C:plasma membrane"/>
    <property type="evidence" value="ECO:0007669"/>
    <property type="project" value="UniProtKB-SubCell"/>
</dbReference>
<keyword evidence="4 8" id="KW-0812">Transmembrane</keyword>
<gene>
    <name evidence="9" type="ORF">YH66_10535</name>
</gene>
<dbReference type="GO" id="GO:0016758">
    <property type="term" value="F:hexosyltransferase activity"/>
    <property type="evidence" value="ECO:0007669"/>
    <property type="project" value="InterPro"/>
</dbReference>
<evidence type="ECO:0000256" key="7">
    <source>
        <dbReference type="ARBA" id="ARBA00024033"/>
    </source>
</evidence>
<dbReference type="EMBL" id="CP011309">
    <property type="protein sequence ID" value="AKF27961.1"/>
    <property type="molecule type" value="Genomic_DNA"/>
</dbReference>